<evidence type="ECO:0000313" key="1">
    <source>
        <dbReference type="EMBL" id="MPM62734.1"/>
    </source>
</evidence>
<dbReference type="EMBL" id="VSSQ01019019">
    <property type="protein sequence ID" value="MPM62734.1"/>
    <property type="molecule type" value="Genomic_DNA"/>
</dbReference>
<reference evidence="1" key="1">
    <citation type="submission" date="2019-08" db="EMBL/GenBank/DDBJ databases">
        <authorList>
            <person name="Kucharzyk K."/>
            <person name="Murdoch R.W."/>
            <person name="Higgins S."/>
            <person name="Loffler F."/>
        </authorList>
    </citation>
    <scope>NUCLEOTIDE SEQUENCE</scope>
</reference>
<organism evidence="1">
    <name type="scientific">bioreactor metagenome</name>
    <dbReference type="NCBI Taxonomy" id="1076179"/>
    <lineage>
        <taxon>unclassified sequences</taxon>
        <taxon>metagenomes</taxon>
        <taxon>ecological metagenomes</taxon>
    </lineage>
</organism>
<name>A0A645BLN9_9ZZZZ</name>
<protein>
    <submittedName>
        <fullName evidence="1">Uncharacterized protein</fullName>
    </submittedName>
</protein>
<comment type="caution">
    <text evidence="1">The sequence shown here is derived from an EMBL/GenBank/DDBJ whole genome shotgun (WGS) entry which is preliminary data.</text>
</comment>
<proteinExistence type="predicted"/>
<gene>
    <name evidence="1" type="ORF">SDC9_109611</name>
</gene>
<sequence length="160" mass="17170">MPHFGQCDTLIAGIGIRNRDLGIDSLLATRVVRLPITRQLYHRISVFHSGSVYRQAGIGILPAAIGPACQVDRAALIDIILFQLHLNACRASQVFHGVIAAPHLFHRQTGVAILQLVRHGKALLTDLGIPCGHHTLRGSVNDGFALCCLGGQLFCGKAPT</sequence>
<dbReference type="AlphaFoldDB" id="A0A645BLN9"/>
<accession>A0A645BLN9</accession>